<proteinExistence type="predicted"/>
<sequence>MDGVLPLVTLGIRTSLKEELGVSSAETKPELWFLQSKFQFIPAGVAAADDGKGFSRLFVYDRNSKLKFLIDNGAAYSVFPVSSANLNVSRPILGADFVERIELLIDIKSRRLIDKLMSLKNHIPHVSGDSNPVADALSHIDEIHLPVKIDFNTMAKDKDPITVSSL</sequence>
<evidence type="ECO:0000313" key="2">
    <source>
        <dbReference type="Proteomes" id="UP000499080"/>
    </source>
</evidence>
<organism evidence="1 2">
    <name type="scientific">Araneus ventricosus</name>
    <name type="common">Orbweaver spider</name>
    <name type="synonym">Epeira ventricosa</name>
    <dbReference type="NCBI Taxonomy" id="182803"/>
    <lineage>
        <taxon>Eukaryota</taxon>
        <taxon>Metazoa</taxon>
        <taxon>Ecdysozoa</taxon>
        <taxon>Arthropoda</taxon>
        <taxon>Chelicerata</taxon>
        <taxon>Arachnida</taxon>
        <taxon>Araneae</taxon>
        <taxon>Araneomorphae</taxon>
        <taxon>Entelegynae</taxon>
        <taxon>Araneoidea</taxon>
        <taxon>Araneidae</taxon>
        <taxon>Araneus</taxon>
    </lineage>
</organism>
<protein>
    <recommendedName>
        <fullName evidence="3">Peptidase A2 domain-containing protein</fullName>
    </recommendedName>
</protein>
<dbReference type="EMBL" id="BGPR01007573">
    <property type="protein sequence ID" value="GBN27939.1"/>
    <property type="molecule type" value="Genomic_DNA"/>
</dbReference>
<keyword evidence="2" id="KW-1185">Reference proteome</keyword>
<comment type="caution">
    <text evidence="1">The sequence shown here is derived from an EMBL/GenBank/DDBJ whole genome shotgun (WGS) entry which is preliminary data.</text>
</comment>
<accession>A0A4Y2MN26</accession>
<gene>
    <name evidence="1" type="ORF">AVEN_216325_1</name>
</gene>
<dbReference type="Proteomes" id="UP000499080">
    <property type="component" value="Unassembled WGS sequence"/>
</dbReference>
<dbReference type="AlphaFoldDB" id="A0A4Y2MN26"/>
<reference evidence="1 2" key="1">
    <citation type="journal article" date="2019" name="Sci. Rep.">
        <title>Orb-weaving spider Araneus ventricosus genome elucidates the spidroin gene catalogue.</title>
        <authorList>
            <person name="Kono N."/>
            <person name="Nakamura H."/>
            <person name="Ohtoshi R."/>
            <person name="Moran D.A.P."/>
            <person name="Shinohara A."/>
            <person name="Yoshida Y."/>
            <person name="Fujiwara M."/>
            <person name="Mori M."/>
            <person name="Tomita M."/>
            <person name="Arakawa K."/>
        </authorList>
    </citation>
    <scope>NUCLEOTIDE SEQUENCE [LARGE SCALE GENOMIC DNA]</scope>
</reference>
<dbReference type="OrthoDB" id="775972at2759"/>
<name>A0A4Y2MN26_ARAVE</name>
<evidence type="ECO:0000313" key="1">
    <source>
        <dbReference type="EMBL" id="GBN27939.1"/>
    </source>
</evidence>
<evidence type="ECO:0008006" key="3">
    <source>
        <dbReference type="Google" id="ProtNLM"/>
    </source>
</evidence>